<dbReference type="RefSeq" id="WP_194111208.1">
    <property type="nucleotide sequence ID" value="NZ_JADFFL010000003.1"/>
</dbReference>
<dbReference type="AlphaFoldDB" id="A0A929L0R5"/>
<dbReference type="Gene3D" id="3.40.50.300">
    <property type="entry name" value="P-loop containing nucleotide triphosphate hydrolases"/>
    <property type="match status" value="1"/>
</dbReference>
<keyword evidence="4" id="KW-1185">Reference proteome</keyword>
<protein>
    <recommendedName>
        <fullName evidence="5">Phage terminase large subunit</fullName>
    </recommendedName>
</protein>
<sequence>MKGLSTSTLFQQNYNANTHVVVNQGGTSSGKTYAILQVLFCMACAEEGMVITVVGQDIPNLKAGALRDALTIYKNSALLQRWVANYNRSDRVFEFVNGSIIEFNSYHDGQDAKSGKRDYLFINEANGVDHAIYTELALRTKRRVYIDYNPTAAFWVHDKLLGKPDVQLIISDHRHNPFCDDGMRKRIEALKEENIELWKVYARGLTGKVTGLVLGNWHICEEIPEHAKRLACGLDFGFTNDQTGCIEVFMQNGQLWVKELFYERGLTNPDIGRKLTENGVDKQMLIIADSAEPKSIEELRRMGWNMTGAMKGPGTVNLSIDILKRYRINITRCSVNLIAELGKYKWKTDKNGRTFNEPMDGFNHLIDPLRYIALNKLRVNTIRRSRSKLPWKEPNFGARDYDMALF</sequence>
<dbReference type="Gene3D" id="3.30.420.280">
    <property type="match status" value="1"/>
</dbReference>
<dbReference type="InterPro" id="IPR035413">
    <property type="entry name" value="Terminase_L_C"/>
</dbReference>
<organism evidence="3 4">
    <name type="scientific">Mucilaginibacter myungsuensis</name>
    <dbReference type="NCBI Taxonomy" id="649104"/>
    <lineage>
        <taxon>Bacteria</taxon>
        <taxon>Pseudomonadati</taxon>
        <taxon>Bacteroidota</taxon>
        <taxon>Sphingobacteriia</taxon>
        <taxon>Sphingobacteriales</taxon>
        <taxon>Sphingobacteriaceae</taxon>
        <taxon>Mucilaginibacter</taxon>
    </lineage>
</organism>
<evidence type="ECO:0000313" key="3">
    <source>
        <dbReference type="EMBL" id="MBE9662010.1"/>
    </source>
</evidence>
<dbReference type="Pfam" id="PF17288">
    <property type="entry name" value="Terminase_3C"/>
    <property type="match status" value="1"/>
</dbReference>
<gene>
    <name evidence="3" type="ORF">IRJ16_08935</name>
</gene>
<evidence type="ECO:0008006" key="5">
    <source>
        <dbReference type="Google" id="ProtNLM"/>
    </source>
</evidence>
<accession>A0A929L0R5</accession>
<dbReference type="Pfam" id="PF04466">
    <property type="entry name" value="Terminase_3"/>
    <property type="match status" value="1"/>
</dbReference>
<feature type="domain" description="Phage terminase large subunit C-terminal" evidence="2">
    <location>
        <begin position="235"/>
        <end position="371"/>
    </location>
</feature>
<proteinExistence type="predicted"/>
<dbReference type="EMBL" id="JADFFL010000003">
    <property type="protein sequence ID" value="MBE9662010.1"/>
    <property type="molecule type" value="Genomic_DNA"/>
</dbReference>
<dbReference type="PANTHER" id="PTHR39184">
    <property type="match status" value="1"/>
</dbReference>
<dbReference type="InterPro" id="IPR035412">
    <property type="entry name" value="Terminase_L_N"/>
</dbReference>
<evidence type="ECO:0000259" key="2">
    <source>
        <dbReference type="Pfam" id="PF17288"/>
    </source>
</evidence>
<name>A0A929L0R5_9SPHI</name>
<reference evidence="3" key="1">
    <citation type="submission" date="2020-10" db="EMBL/GenBank/DDBJ databases">
        <title>Mucilaginibacter mali sp. nov., isolated from rhizosphere soil of apple orchard.</title>
        <authorList>
            <person name="Lee J.-S."/>
            <person name="Kim H.S."/>
            <person name="Kim J.-S."/>
        </authorList>
    </citation>
    <scope>NUCLEOTIDE SEQUENCE</scope>
    <source>
        <strain evidence="3">KCTC 22746</strain>
    </source>
</reference>
<feature type="domain" description="Phage terminase large subunit N-terminal" evidence="1">
    <location>
        <begin position="20"/>
        <end position="204"/>
    </location>
</feature>
<dbReference type="Proteomes" id="UP000622475">
    <property type="component" value="Unassembled WGS sequence"/>
</dbReference>
<comment type="caution">
    <text evidence="3">The sequence shown here is derived from an EMBL/GenBank/DDBJ whole genome shotgun (WGS) entry which is preliminary data.</text>
</comment>
<dbReference type="PANTHER" id="PTHR39184:SF1">
    <property type="entry name" value="PBSX PHAGE TERMINASE LARGE SUBUNIT"/>
    <property type="match status" value="1"/>
</dbReference>
<evidence type="ECO:0000259" key="1">
    <source>
        <dbReference type="Pfam" id="PF04466"/>
    </source>
</evidence>
<dbReference type="InterPro" id="IPR027417">
    <property type="entry name" value="P-loop_NTPase"/>
</dbReference>
<evidence type="ECO:0000313" key="4">
    <source>
        <dbReference type="Proteomes" id="UP000622475"/>
    </source>
</evidence>
<dbReference type="InterPro" id="IPR052380">
    <property type="entry name" value="Viral_DNA_packaging_terminase"/>
</dbReference>